<sequence length="101" mass="11284">MRIEGSAYVVDLNRSQQVRNENQQAQAVQGSRPAGRVISIDRVEISQKARELQTLKDEVAAMPDVRLDRVALAKQNLQNGGYRVDPSVLAQKMMDAYGKSR</sequence>
<evidence type="ECO:0000259" key="9">
    <source>
        <dbReference type="Pfam" id="PF04316"/>
    </source>
</evidence>
<dbReference type="RefSeq" id="WP_135869275.1">
    <property type="nucleotide sequence ID" value="NZ_SRSC01000001.1"/>
</dbReference>
<dbReference type="InterPro" id="IPR035890">
    <property type="entry name" value="Anti-sigma-28_factor_FlgM_sf"/>
</dbReference>
<keyword evidence="5" id="KW-0805">Transcription regulation</keyword>
<dbReference type="Pfam" id="PF04316">
    <property type="entry name" value="FlgM"/>
    <property type="match status" value="1"/>
</dbReference>
<dbReference type="AlphaFoldDB" id="A0A4S1CMF3"/>
<dbReference type="GO" id="GO:0045892">
    <property type="term" value="P:negative regulation of DNA-templated transcription"/>
    <property type="evidence" value="ECO:0007669"/>
    <property type="project" value="InterPro"/>
</dbReference>
<dbReference type="Proteomes" id="UP000306416">
    <property type="component" value="Unassembled WGS sequence"/>
</dbReference>
<keyword evidence="10" id="KW-0282">Flagellum</keyword>
<gene>
    <name evidence="10" type="primary">flgM</name>
    <name evidence="10" type="ORF">E4633_05745</name>
</gene>
<name>A0A4S1CMF3_9BACT</name>
<accession>A0A4S1CMF3</accession>
<dbReference type="NCBIfam" id="TIGR03824">
    <property type="entry name" value="FlgM_jcvi"/>
    <property type="match status" value="1"/>
</dbReference>
<feature type="domain" description="Anti-sigma-28 factor FlgM C-terminal" evidence="9">
    <location>
        <begin position="41"/>
        <end position="95"/>
    </location>
</feature>
<keyword evidence="10" id="KW-0969">Cilium</keyword>
<evidence type="ECO:0000313" key="11">
    <source>
        <dbReference type="Proteomes" id="UP000306416"/>
    </source>
</evidence>
<evidence type="ECO:0000256" key="7">
    <source>
        <dbReference type="ARBA" id="ARBA00024739"/>
    </source>
</evidence>
<dbReference type="SUPFAM" id="SSF101498">
    <property type="entry name" value="Anti-sigma factor FlgM"/>
    <property type="match status" value="1"/>
</dbReference>
<keyword evidence="10" id="KW-0966">Cell projection</keyword>
<dbReference type="EMBL" id="SRSC01000001">
    <property type="protein sequence ID" value="TGU74959.1"/>
    <property type="molecule type" value="Genomic_DNA"/>
</dbReference>
<comment type="similarity">
    <text evidence="1">Belongs to the FlgM family.</text>
</comment>
<proteinExistence type="inferred from homology"/>
<dbReference type="InterPro" id="IPR007412">
    <property type="entry name" value="FlgM"/>
</dbReference>
<comment type="function">
    <text evidence="7">Responsible for the coupling of flagellin expression to flagellar assembly by preventing expression of the flagellin genes when a component of the middle class of proteins is defective. It negatively regulates flagellar genes by inhibiting the activity of FliA by directly binding to FliA.</text>
</comment>
<protein>
    <recommendedName>
        <fullName evidence="2">Negative regulator of flagellin synthesis</fullName>
    </recommendedName>
    <alternativeName>
        <fullName evidence="8">Anti-sigma-28 factor</fullName>
    </alternativeName>
</protein>
<evidence type="ECO:0000256" key="2">
    <source>
        <dbReference type="ARBA" id="ARBA00017823"/>
    </source>
</evidence>
<evidence type="ECO:0000256" key="5">
    <source>
        <dbReference type="ARBA" id="ARBA00023015"/>
    </source>
</evidence>
<evidence type="ECO:0000256" key="8">
    <source>
        <dbReference type="ARBA" id="ARBA00030117"/>
    </source>
</evidence>
<evidence type="ECO:0000256" key="4">
    <source>
        <dbReference type="ARBA" id="ARBA00022795"/>
    </source>
</evidence>
<comment type="caution">
    <text evidence="10">The sequence shown here is derived from an EMBL/GenBank/DDBJ whole genome shotgun (WGS) entry which is preliminary data.</text>
</comment>
<keyword evidence="6" id="KW-0804">Transcription</keyword>
<dbReference type="InterPro" id="IPR031316">
    <property type="entry name" value="FlgM_C"/>
</dbReference>
<evidence type="ECO:0000313" key="10">
    <source>
        <dbReference type="EMBL" id="TGU74959.1"/>
    </source>
</evidence>
<keyword evidence="4" id="KW-1005">Bacterial flagellum biogenesis</keyword>
<keyword evidence="3" id="KW-0678">Repressor</keyword>
<organism evidence="10 11">
    <name type="scientific">Geomonas terrae</name>
    <dbReference type="NCBI Taxonomy" id="2562681"/>
    <lineage>
        <taxon>Bacteria</taxon>
        <taxon>Pseudomonadati</taxon>
        <taxon>Thermodesulfobacteriota</taxon>
        <taxon>Desulfuromonadia</taxon>
        <taxon>Geobacterales</taxon>
        <taxon>Geobacteraceae</taxon>
        <taxon>Geomonas</taxon>
    </lineage>
</organism>
<keyword evidence="11" id="KW-1185">Reference proteome</keyword>
<evidence type="ECO:0000256" key="6">
    <source>
        <dbReference type="ARBA" id="ARBA00023163"/>
    </source>
</evidence>
<evidence type="ECO:0000256" key="3">
    <source>
        <dbReference type="ARBA" id="ARBA00022491"/>
    </source>
</evidence>
<dbReference type="GO" id="GO:0044781">
    <property type="term" value="P:bacterial-type flagellum organization"/>
    <property type="evidence" value="ECO:0007669"/>
    <property type="project" value="UniProtKB-KW"/>
</dbReference>
<reference evidence="10 11" key="1">
    <citation type="submission" date="2019-04" db="EMBL/GenBank/DDBJ databases">
        <title>Geobacter oryzae sp. nov., ferric-reducing bacteria isolated from paddy soil.</title>
        <authorList>
            <person name="Xu Z."/>
            <person name="Masuda Y."/>
            <person name="Itoh H."/>
            <person name="Senoo K."/>
        </authorList>
    </citation>
    <scope>NUCLEOTIDE SEQUENCE [LARGE SCALE GENOMIC DNA]</scope>
    <source>
        <strain evidence="10 11">Red111</strain>
    </source>
</reference>
<evidence type="ECO:0000256" key="1">
    <source>
        <dbReference type="ARBA" id="ARBA00005322"/>
    </source>
</evidence>